<evidence type="ECO:0000259" key="2">
    <source>
        <dbReference type="SMART" id="SM00903"/>
    </source>
</evidence>
<dbReference type="SMART" id="SM00903">
    <property type="entry name" value="Flavin_Reduct"/>
    <property type="match status" value="1"/>
</dbReference>
<comment type="caution">
    <text evidence="3">The sequence shown here is derived from an EMBL/GenBank/DDBJ whole genome shotgun (WGS) entry which is preliminary data.</text>
</comment>
<feature type="domain" description="Flavin reductase like" evidence="2">
    <location>
        <begin position="13"/>
        <end position="159"/>
    </location>
</feature>
<dbReference type="RefSeq" id="WP_101533937.1">
    <property type="nucleotide sequence ID" value="NZ_PKUQ01000021.1"/>
</dbReference>
<dbReference type="Pfam" id="PF01613">
    <property type="entry name" value="Flavin_Reduct"/>
    <property type="match status" value="1"/>
</dbReference>
<dbReference type="AlphaFoldDB" id="A0A2N5XRT8"/>
<gene>
    <name evidence="3" type="ORF">C0081_11185</name>
</gene>
<sequence length="167" mass="17819">MSTVSKNEFRDAMSSVCAAVNIITTSGDSGRGGFTATAMCSVSDEPPSLLVCMNRNSAQSALFFENGRFCVNVLAGDQASLSGHFAGGMQDMEERYAAADWTDLETGCPVLKDALVSFDCELSEVHEAGSHNILIGKVVGIVRSENNSALAYFDRQYLNPAMALSQE</sequence>
<dbReference type="GO" id="GO:0010181">
    <property type="term" value="F:FMN binding"/>
    <property type="evidence" value="ECO:0007669"/>
    <property type="project" value="InterPro"/>
</dbReference>
<dbReference type="InterPro" id="IPR012349">
    <property type="entry name" value="Split_barrel_FMN-bd"/>
</dbReference>
<proteinExistence type="predicted"/>
<evidence type="ECO:0000256" key="1">
    <source>
        <dbReference type="ARBA" id="ARBA00023002"/>
    </source>
</evidence>
<keyword evidence="4" id="KW-1185">Reference proteome</keyword>
<keyword evidence="1" id="KW-0560">Oxidoreductase</keyword>
<organism evidence="3 4">
    <name type="scientific">Cohaesibacter celericrescens</name>
    <dbReference type="NCBI Taxonomy" id="2067669"/>
    <lineage>
        <taxon>Bacteria</taxon>
        <taxon>Pseudomonadati</taxon>
        <taxon>Pseudomonadota</taxon>
        <taxon>Alphaproteobacteria</taxon>
        <taxon>Hyphomicrobiales</taxon>
        <taxon>Cohaesibacteraceae</taxon>
    </lineage>
</organism>
<name>A0A2N5XRT8_9HYPH</name>
<dbReference type="Proteomes" id="UP000234881">
    <property type="component" value="Unassembled WGS sequence"/>
</dbReference>
<dbReference type="PANTHER" id="PTHR30466">
    <property type="entry name" value="FLAVIN REDUCTASE"/>
    <property type="match status" value="1"/>
</dbReference>
<evidence type="ECO:0000313" key="4">
    <source>
        <dbReference type="Proteomes" id="UP000234881"/>
    </source>
</evidence>
<dbReference type="GO" id="GO:0042602">
    <property type="term" value="F:riboflavin reductase (NADPH) activity"/>
    <property type="evidence" value="ECO:0007669"/>
    <property type="project" value="TreeGrafter"/>
</dbReference>
<dbReference type="SUPFAM" id="SSF50475">
    <property type="entry name" value="FMN-binding split barrel"/>
    <property type="match status" value="1"/>
</dbReference>
<evidence type="ECO:0000313" key="3">
    <source>
        <dbReference type="EMBL" id="PLW77128.1"/>
    </source>
</evidence>
<dbReference type="Gene3D" id="2.30.110.10">
    <property type="entry name" value="Electron Transport, Fmn-binding Protein, Chain A"/>
    <property type="match status" value="1"/>
</dbReference>
<dbReference type="InterPro" id="IPR002563">
    <property type="entry name" value="Flavin_Rdtase-like_dom"/>
</dbReference>
<dbReference type="GO" id="GO:0006208">
    <property type="term" value="P:pyrimidine nucleobase catabolic process"/>
    <property type="evidence" value="ECO:0007669"/>
    <property type="project" value="TreeGrafter"/>
</dbReference>
<dbReference type="EMBL" id="PKUQ01000021">
    <property type="protein sequence ID" value="PLW77128.1"/>
    <property type="molecule type" value="Genomic_DNA"/>
</dbReference>
<accession>A0A2N5XRT8</accession>
<dbReference type="PANTHER" id="PTHR30466:SF1">
    <property type="entry name" value="FMN REDUCTASE (NADH) RUTF"/>
    <property type="match status" value="1"/>
</dbReference>
<dbReference type="OrthoDB" id="9789254at2"/>
<reference evidence="3 4" key="1">
    <citation type="submission" date="2018-01" db="EMBL/GenBank/DDBJ databases">
        <title>The draft genome sequence of Cohaesibacter sp. H1304.</title>
        <authorList>
            <person name="Wang N.-N."/>
            <person name="Du Z.-J."/>
        </authorList>
    </citation>
    <scope>NUCLEOTIDE SEQUENCE [LARGE SCALE GENOMIC DNA]</scope>
    <source>
        <strain evidence="3 4">H1304</strain>
    </source>
</reference>
<dbReference type="InterPro" id="IPR050268">
    <property type="entry name" value="NADH-dep_flavin_reductase"/>
</dbReference>
<protein>
    <submittedName>
        <fullName evidence="3">Flavin reductase</fullName>
    </submittedName>
</protein>